<proteinExistence type="predicted"/>
<dbReference type="Proteomes" id="UP001140513">
    <property type="component" value="Unassembled WGS sequence"/>
</dbReference>
<evidence type="ECO:0000313" key="2">
    <source>
        <dbReference type="EMBL" id="KAJ4353503.1"/>
    </source>
</evidence>
<dbReference type="AlphaFoldDB" id="A0A9W8XLT7"/>
<dbReference type="GeneID" id="80908763"/>
<feature type="compositionally biased region" description="Basic and acidic residues" evidence="1">
    <location>
        <begin position="12"/>
        <end position="27"/>
    </location>
</feature>
<evidence type="ECO:0000313" key="3">
    <source>
        <dbReference type="Proteomes" id="UP001140513"/>
    </source>
</evidence>
<organism evidence="2 3">
    <name type="scientific">Didymosphaeria variabile</name>
    <dbReference type="NCBI Taxonomy" id="1932322"/>
    <lineage>
        <taxon>Eukaryota</taxon>
        <taxon>Fungi</taxon>
        <taxon>Dikarya</taxon>
        <taxon>Ascomycota</taxon>
        <taxon>Pezizomycotina</taxon>
        <taxon>Dothideomycetes</taxon>
        <taxon>Pleosporomycetidae</taxon>
        <taxon>Pleosporales</taxon>
        <taxon>Massarineae</taxon>
        <taxon>Didymosphaeriaceae</taxon>
        <taxon>Didymosphaeria</taxon>
    </lineage>
</organism>
<reference evidence="2" key="1">
    <citation type="submission" date="2022-10" db="EMBL/GenBank/DDBJ databases">
        <title>Tapping the CABI collections for fungal endophytes: first genome assemblies for Collariella, Neodidymelliopsis, Ascochyta clinopodiicola, Didymella pomorum, Didymosphaeria variabile, Neocosmospora piperis and Neocucurbitaria cava.</title>
        <authorList>
            <person name="Hill R."/>
        </authorList>
    </citation>
    <scope>NUCLEOTIDE SEQUENCE</scope>
    <source>
        <strain evidence="2">IMI 356815</strain>
    </source>
</reference>
<feature type="region of interest" description="Disordered" evidence="1">
    <location>
        <begin position="1"/>
        <end position="32"/>
    </location>
</feature>
<protein>
    <submittedName>
        <fullName evidence="2">Uncharacterized protein</fullName>
    </submittedName>
</protein>
<evidence type="ECO:0000256" key="1">
    <source>
        <dbReference type="SAM" id="MobiDB-lite"/>
    </source>
</evidence>
<sequence length="799" mass="88426">MDRSRPSISGGHLEHEDKRKDTVSESHKVRKANSVRELLDNLGLTLAPPVAAPPLVYPVFVANAAAQAGNSSGANEAEPPAARPHRLNFSWRDRRRQGRSSCWNLFSFSQSRPSTNQDIEVADVDSHEVPTQTQLAKCDGSSPDLGAITPVTAQPSEPDRNGTIVRLRAGLDTVQAQVEDMRSRLDALAETLGPAIEATSTPNGTAENRGRGGRPASAKSTELPQGGQYETFQDDTSNGDPTSAYAKSPPERPLFQAHGISSGRTITAMMQAPQILVADFSTPKSTYRVAAGRAQRLGELIALARRIFDRSAEDYEVHVHFDASSCDGRAAECEWDEGWFIHFERWSLTEKIEMAKRRLGLGEEVQRSESEKELDRLREVGDQTARAGKLWEAVWWWKMARKAEVRMQGERERGKNISERDVLKGSTPELMKASKTGEGSTPTGLPDFVKKEILEVVRDELSGAIQISLSERVKGEIAETVKEGLLEILDDRMAEIVKSETRKTIDEEGVGCSASHRKRKRRVADEDDMNDVIPGDRLASTQLPWTIYYPSQIPANPTELQDVMTIDAYATNKYYSRDLIVGRALPSFCIDPNVRPLVRATLVAQCQGSSLRYNVYTYIPSKYAKVDRSGELQIPHDQVEFLADFTGMTKQERSAKMVAALKEDSCEDADFTTIDTYTGTRFLDWDVVIGHARPEICADPQVRPLVRATLSNDDRVCVFMPARFGIDRNRSDGELLISIGNVQVWSEFDAPTDGKRREKIKEALVKKSKERFGKGYARAGISGGIEETEALGGGAVEEG</sequence>
<dbReference type="RefSeq" id="XP_056071277.1">
    <property type="nucleotide sequence ID" value="XM_056214010.1"/>
</dbReference>
<keyword evidence="3" id="KW-1185">Reference proteome</keyword>
<gene>
    <name evidence="2" type="ORF">N0V89_005233</name>
</gene>
<dbReference type="EMBL" id="JAPEUX010000004">
    <property type="protein sequence ID" value="KAJ4353503.1"/>
    <property type="molecule type" value="Genomic_DNA"/>
</dbReference>
<dbReference type="OrthoDB" id="3680973at2759"/>
<accession>A0A9W8XLT7</accession>
<name>A0A9W8XLT7_9PLEO</name>
<feature type="region of interest" description="Disordered" evidence="1">
    <location>
        <begin position="193"/>
        <end position="257"/>
    </location>
</feature>
<feature type="compositionally biased region" description="Polar residues" evidence="1">
    <location>
        <begin position="218"/>
        <end position="241"/>
    </location>
</feature>
<comment type="caution">
    <text evidence="2">The sequence shown here is derived from an EMBL/GenBank/DDBJ whole genome shotgun (WGS) entry which is preliminary data.</text>
</comment>